<name>A0A1X9SMR2_9BACT</name>
<dbReference type="RefSeq" id="WP_100590630.1">
    <property type="nucleotide sequence ID" value="NZ_CP015578.1"/>
</dbReference>
<evidence type="ECO:0000313" key="2">
    <source>
        <dbReference type="Proteomes" id="UP000202031"/>
    </source>
</evidence>
<reference evidence="2" key="2">
    <citation type="journal article" date="2017" name="Genome Biol. Evol.">
        <title>Comparative genomic analysis identifies a Campylobacter clade deficient in selenium metabolism.</title>
        <authorList>
            <person name="Miller W.G."/>
            <person name="Yee E."/>
            <person name="Lopes B.S."/>
            <person name="Chapman M.H."/>
            <person name="Huynh S."/>
            <person name="Bono J.L."/>
            <person name="Parker C.T."/>
            <person name="Strachan N.J.C."/>
            <person name="Forbes K.J."/>
        </authorList>
    </citation>
    <scope>NUCLEOTIDE SEQUENCE [LARGE SCALE GENOMIC DNA]</scope>
    <source>
        <strain evidence="2">NCTC 13004</strain>
    </source>
</reference>
<organism evidence="1 2">
    <name type="scientific">Campylobacter lanienae NCTC 13004</name>
    <dbReference type="NCBI Taxonomy" id="1031753"/>
    <lineage>
        <taxon>Bacteria</taxon>
        <taxon>Pseudomonadati</taxon>
        <taxon>Campylobacterota</taxon>
        <taxon>Epsilonproteobacteria</taxon>
        <taxon>Campylobacterales</taxon>
        <taxon>Campylobacteraceae</taxon>
        <taxon>Campylobacter</taxon>
    </lineage>
</organism>
<dbReference type="EMBL" id="CP015578">
    <property type="protein sequence ID" value="ARQ97509.1"/>
    <property type="molecule type" value="Genomic_DNA"/>
</dbReference>
<reference evidence="2" key="1">
    <citation type="journal article" date="2017" name="Genome Biol. Evol.">
        <title>Comparative Genomic Analysis Identifies a Campylobacter Clade Deficient in Selenium Metabolism.</title>
        <authorList>
            <person name="Miller W.G."/>
            <person name="Yee E."/>
            <person name="Lopes B.S."/>
            <person name="Chapman M.H."/>
            <person name="Huynh S."/>
            <person name="Bono J.L."/>
            <person name="Parker C.T."/>
            <person name="Strachan N.J.C."/>
            <person name="Forbes K.J."/>
        </authorList>
    </citation>
    <scope>NUCLEOTIDE SEQUENCE [LARGE SCALE GENOMIC DNA]</scope>
    <source>
        <strain evidence="2">NCTC 13004</strain>
    </source>
</reference>
<dbReference type="AlphaFoldDB" id="A0A1X9SMR2"/>
<dbReference type="GeneID" id="46921238"/>
<dbReference type="Proteomes" id="UP000202031">
    <property type="component" value="Chromosome"/>
</dbReference>
<sequence>MKSGFSLIFAIIFIIAISSIALSTITLSSTSISMTNQLYLHSQAKLIAISATQNAIAQIQRNDFDKSCPSQFTLYYPNIDNYILKSIVKIQYIGGKMPKSCDSKIWITSDPNTKNIKSAIFNTIVQSNPILSLTPIKISKITTQKP</sequence>
<dbReference type="KEGG" id="clx:CLAN_0763"/>
<gene>
    <name evidence="1" type="ORF">CLAN_0763</name>
</gene>
<evidence type="ECO:0008006" key="3">
    <source>
        <dbReference type="Google" id="ProtNLM"/>
    </source>
</evidence>
<proteinExistence type="predicted"/>
<accession>A0A1X9SMR2</accession>
<protein>
    <recommendedName>
        <fullName evidence="3">Type II secretion system protein</fullName>
    </recommendedName>
</protein>
<evidence type="ECO:0000313" key="1">
    <source>
        <dbReference type="EMBL" id="ARQ97509.1"/>
    </source>
</evidence>